<name>A0A376MX16_ECOLX</name>
<protein>
    <submittedName>
        <fullName evidence="2">Uncharacterized protein</fullName>
    </submittedName>
</protein>
<proteinExistence type="predicted"/>
<accession>A0A376MX16</accession>
<gene>
    <name evidence="2" type="ORF">NCTC11112_05560</name>
</gene>
<evidence type="ECO:0000313" key="2">
    <source>
        <dbReference type="EMBL" id="STG54953.1"/>
    </source>
</evidence>
<sequence length="142" mass="16312">MLTGGVNRGLPGIILFRFTNGEGNVISDFDVITQPDHQRLMQTDLRGLASGHRGVHNATYRRLIRHAHGQRTNKSNRFHLNRAHFNDLVTAHRLYLVNAHRLYLIVGNRNHLIVAMVSAWLFITSVVRLFSTSVFMFFCAWM</sequence>
<reference evidence="2 3" key="1">
    <citation type="submission" date="2018-06" db="EMBL/GenBank/DDBJ databases">
        <authorList>
            <consortium name="Pathogen Informatics"/>
            <person name="Doyle S."/>
        </authorList>
    </citation>
    <scope>NUCLEOTIDE SEQUENCE [LARGE SCALE GENOMIC DNA]</scope>
    <source>
        <strain evidence="2 3">NCTC11112</strain>
    </source>
</reference>
<dbReference type="Proteomes" id="UP000254817">
    <property type="component" value="Unassembled WGS sequence"/>
</dbReference>
<organism evidence="2 3">
    <name type="scientific">Escherichia coli</name>
    <dbReference type="NCBI Taxonomy" id="562"/>
    <lineage>
        <taxon>Bacteria</taxon>
        <taxon>Pseudomonadati</taxon>
        <taxon>Pseudomonadota</taxon>
        <taxon>Gammaproteobacteria</taxon>
        <taxon>Enterobacterales</taxon>
        <taxon>Enterobacteriaceae</taxon>
        <taxon>Escherichia</taxon>
    </lineage>
</organism>
<feature type="transmembrane region" description="Helical" evidence="1">
    <location>
        <begin position="112"/>
        <end position="138"/>
    </location>
</feature>
<keyword evidence="1" id="KW-1133">Transmembrane helix</keyword>
<evidence type="ECO:0000313" key="3">
    <source>
        <dbReference type="Proteomes" id="UP000254817"/>
    </source>
</evidence>
<evidence type="ECO:0000256" key="1">
    <source>
        <dbReference type="SAM" id="Phobius"/>
    </source>
</evidence>
<keyword evidence="1" id="KW-0472">Membrane</keyword>
<dbReference type="AlphaFoldDB" id="A0A376MX16"/>
<keyword evidence="1" id="KW-0812">Transmembrane</keyword>
<dbReference type="EMBL" id="UGAW01000001">
    <property type="protein sequence ID" value="STG54953.1"/>
    <property type="molecule type" value="Genomic_DNA"/>
</dbReference>